<comment type="caution">
    <text evidence="3">The sequence shown here is derived from an EMBL/GenBank/DDBJ whole genome shotgun (WGS) entry which is preliminary data.</text>
</comment>
<organism evidence="3 4">
    <name type="scientific">Vanilla planifolia</name>
    <name type="common">Vanilla</name>
    <dbReference type="NCBI Taxonomy" id="51239"/>
    <lineage>
        <taxon>Eukaryota</taxon>
        <taxon>Viridiplantae</taxon>
        <taxon>Streptophyta</taxon>
        <taxon>Embryophyta</taxon>
        <taxon>Tracheophyta</taxon>
        <taxon>Spermatophyta</taxon>
        <taxon>Magnoliopsida</taxon>
        <taxon>Liliopsida</taxon>
        <taxon>Asparagales</taxon>
        <taxon>Orchidaceae</taxon>
        <taxon>Vanilloideae</taxon>
        <taxon>Vanilleae</taxon>
        <taxon>Vanilla</taxon>
    </lineage>
</organism>
<proteinExistence type="predicted"/>
<evidence type="ECO:0000313" key="4">
    <source>
        <dbReference type="Proteomes" id="UP000636800"/>
    </source>
</evidence>
<evidence type="ECO:0000313" key="5">
    <source>
        <dbReference type="Proteomes" id="UP000639772"/>
    </source>
</evidence>
<evidence type="ECO:0000313" key="3">
    <source>
        <dbReference type="EMBL" id="KAG0446568.1"/>
    </source>
</evidence>
<dbReference type="EMBL" id="JADCNM010000568">
    <property type="protein sequence ID" value="KAG0446540.1"/>
    <property type="molecule type" value="Genomic_DNA"/>
</dbReference>
<feature type="region of interest" description="Disordered" evidence="1">
    <location>
        <begin position="1"/>
        <end position="36"/>
    </location>
</feature>
<accession>A0A835P7Y1</accession>
<dbReference type="Proteomes" id="UP000639772">
    <property type="component" value="Unassembled WGS sequence"/>
</dbReference>
<name>A0A835P7Y1_VANPL</name>
<sequence length="54" mass="6007">MMRQGGYVSEMQRTEVAARRDDRRSMSSEGPLGASVPAESAWWEVRCWGGSGED</sequence>
<dbReference type="EMBL" id="JADCNL010000567">
    <property type="protein sequence ID" value="KAG0446568.1"/>
    <property type="molecule type" value="Genomic_DNA"/>
</dbReference>
<evidence type="ECO:0000256" key="1">
    <source>
        <dbReference type="SAM" id="MobiDB-lite"/>
    </source>
</evidence>
<evidence type="ECO:0000313" key="2">
    <source>
        <dbReference type="EMBL" id="KAG0446540.1"/>
    </source>
</evidence>
<gene>
    <name evidence="3" type="ORF">HPP92_028768</name>
    <name evidence="2" type="ORF">HPP92_028779</name>
</gene>
<dbReference type="Proteomes" id="UP000636800">
    <property type="component" value="Unassembled WGS sequence"/>
</dbReference>
<reference evidence="4 5" key="1">
    <citation type="journal article" date="2020" name="Nat. Food">
        <title>A phased Vanilla planifolia genome enables genetic improvement of flavour and production.</title>
        <authorList>
            <person name="Hasing T."/>
            <person name="Tang H."/>
            <person name="Brym M."/>
            <person name="Khazi F."/>
            <person name="Huang T."/>
            <person name="Chambers A.H."/>
        </authorList>
    </citation>
    <scope>NUCLEOTIDE SEQUENCE [LARGE SCALE GENOMIC DNA]</scope>
    <source>
        <tissue evidence="3">Leaf</tissue>
    </source>
</reference>
<protein>
    <submittedName>
        <fullName evidence="3">Uncharacterized protein</fullName>
    </submittedName>
</protein>
<keyword evidence="4" id="KW-1185">Reference proteome</keyword>
<dbReference type="AlphaFoldDB" id="A0A835P7Y1"/>
<feature type="compositionally biased region" description="Basic and acidic residues" evidence="1">
    <location>
        <begin position="12"/>
        <end position="26"/>
    </location>
</feature>